<reference evidence="1 2" key="1">
    <citation type="submission" date="2015-03" db="EMBL/GenBank/DDBJ databases">
        <title>Comparative genomics of Pseudomonas insights into diversity of traits involved in vanlence and defense.</title>
        <authorList>
            <person name="Qin Y."/>
        </authorList>
    </citation>
    <scope>NUCLEOTIDE SEQUENCE [LARGE SCALE GENOMIC DNA]</scope>
    <source>
        <strain evidence="1 2">C3</strain>
    </source>
</reference>
<evidence type="ECO:0000313" key="2">
    <source>
        <dbReference type="Proteomes" id="UP000033500"/>
    </source>
</evidence>
<proteinExistence type="predicted"/>
<accession>A0A0F4TE38</accession>
<dbReference type="Proteomes" id="UP000033500">
    <property type="component" value="Unassembled WGS sequence"/>
</dbReference>
<sequence length="103" mass="11349">MTVRPLNDSLARYSKVQNAVAQKMVDIGEEMPGPMTPASNGKLRGKFDAGFSYLPCHTLVTTTLHNAASQKDLTPSTESPAKCRVFSFHRHAFHETLTERSAD</sequence>
<comment type="caution">
    <text evidence="1">The sequence shown here is derived from an EMBL/GenBank/DDBJ whole genome shotgun (WGS) entry which is preliminary data.</text>
</comment>
<evidence type="ECO:0000313" key="1">
    <source>
        <dbReference type="EMBL" id="KJZ41657.1"/>
    </source>
</evidence>
<gene>
    <name evidence="1" type="ORF">VC34_17890</name>
</gene>
<dbReference type="EMBL" id="LACD01000022">
    <property type="protein sequence ID" value="KJZ41657.1"/>
    <property type="molecule type" value="Genomic_DNA"/>
</dbReference>
<dbReference type="PATRIC" id="fig|294.131.peg.2447"/>
<organism evidence="1 2">
    <name type="scientific">Pseudomonas fluorescens</name>
    <dbReference type="NCBI Taxonomy" id="294"/>
    <lineage>
        <taxon>Bacteria</taxon>
        <taxon>Pseudomonadati</taxon>
        <taxon>Pseudomonadota</taxon>
        <taxon>Gammaproteobacteria</taxon>
        <taxon>Pseudomonadales</taxon>
        <taxon>Pseudomonadaceae</taxon>
        <taxon>Pseudomonas</taxon>
    </lineage>
</organism>
<protein>
    <submittedName>
        <fullName evidence="1">Uncharacterized protein</fullName>
    </submittedName>
</protein>
<dbReference type="AlphaFoldDB" id="A0A0F4TE38"/>
<name>A0A0F4TE38_PSEFL</name>